<evidence type="ECO:0000256" key="2">
    <source>
        <dbReference type="ARBA" id="ARBA00008263"/>
    </source>
</evidence>
<dbReference type="InterPro" id="IPR035516">
    <property type="entry name" value="Gyrase/topoIV_suA_C"/>
</dbReference>
<dbReference type="Gene3D" id="3.30.1360.40">
    <property type="match status" value="1"/>
</dbReference>
<comment type="function">
    <text evidence="8">A type II topoisomerase that negatively supercoils closed circular double-stranded (ds) DNA in an ATP-dependent manner to modulate DNA topology and maintain chromosomes in an underwound state. Negative supercoiling favors strand separation, and DNA replication, transcription, recombination and repair, all of which involve strand separation. Also able to catalyze the interconversion of other topological isomers of dsDNA rings, including catenanes and knotted rings. Type II topoisomerases break and join 2 DNA strands simultaneously in an ATP-dependent manner.</text>
</comment>
<dbReference type="AlphaFoldDB" id="A0A380RTT1"/>
<name>A0A380RTT1_FIBSU</name>
<dbReference type="GO" id="GO:0034335">
    <property type="term" value="F:DNA negative supercoiling activity"/>
    <property type="evidence" value="ECO:0007669"/>
    <property type="project" value="UniProtKB-ARBA"/>
</dbReference>
<dbReference type="GO" id="GO:0005524">
    <property type="term" value="F:ATP binding"/>
    <property type="evidence" value="ECO:0007669"/>
    <property type="project" value="UniProtKB-UniRule"/>
</dbReference>
<dbReference type="PROSITE" id="PS52040">
    <property type="entry name" value="TOPO_IIA"/>
    <property type="match status" value="1"/>
</dbReference>
<keyword evidence="7 8" id="KW-0413">Isomerase</keyword>
<dbReference type="EMBL" id="UHJL01000001">
    <property type="protein sequence ID" value="SUQ18950.1"/>
    <property type="molecule type" value="Genomic_DNA"/>
</dbReference>
<dbReference type="Gene3D" id="3.90.199.10">
    <property type="entry name" value="Topoisomerase II, domain 5"/>
    <property type="match status" value="1"/>
</dbReference>
<feature type="coiled-coil region" evidence="10">
    <location>
        <begin position="437"/>
        <end position="464"/>
    </location>
</feature>
<comment type="miscellaneous">
    <text evidence="8">Few gyrases are as efficient as E.coli at forming negative supercoils. Not all organisms have 2 type II topoisomerases; in organisms with a single type II topoisomerase this enzyme also has to decatenate newly replicated chromosomes.</text>
</comment>
<gene>
    <name evidence="8" type="primary">gyrA</name>
    <name evidence="13" type="ORF">SAMN05661053_0174</name>
</gene>
<dbReference type="HAMAP" id="MF_01897">
    <property type="entry name" value="GyrA"/>
    <property type="match status" value="1"/>
</dbReference>
<dbReference type="Gene3D" id="2.120.10.90">
    <property type="entry name" value="DNA gyrase/topoisomerase IV, subunit A, C-terminal"/>
    <property type="match status" value="2"/>
</dbReference>
<dbReference type="GO" id="GO:0006261">
    <property type="term" value="P:DNA-templated DNA replication"/>
    <property type="evidence" value="ECO:0007669"/>
    <property type="project" value="UniProtKB-UniRule"/>
</dbReference>
<keyword evidence="10" id="KW-0175">Coiled coil</keyword>
<dbReference type="GO" id="GO:0005737">
    <property type="term" value="C:cytoplasm"/>
    <property type="evidence" value="ECO:0007669"/>
    <property type="project" value="UniProtKB-SubCell"/>
</dbReference>
<comment type="subcellular location">
    <subcellularLocation>
        <location evidence="8">Cytoplasm</location>
    </subcellularLocation>
</comment>
<dbReference type="Gene3D" id="1.10.268.10">
    <property type="entry name" value="Topoisomerase, domain 3"/>
    <property type="match status" value="1"/>
</dbReference>
<dbReference type="PANTHER" id="PTHR43493">
    <property type="entry name" value="DNA GYRASE/TOPOISOMERASE SUBUNIT A"/>
    <property type="match status" value="1"/>
</dbReference>
<dbReference type="InterPro" id="IPR050220">
    <property type="entry name" value="Type_II_DNA_Topoisomerases"/>
</dbReference>
<comment type="catalytic activity">
    <reaction evidence="1 8 9">
        <text>ATP-dependent breakage, passage and rejoining of double-stranded DNA.</text>
        <dbReference type="EC" id="5.6.2.2"/>
    </reaction>
</comment>
<keyword evidence="8" id="KW-0963">Cytoplasm</keyword>
<feature type="compositionally biased region" description="Acidic residues" evidence="11">
    <location>
        <begin position="695"/>
        <end position="705"/>
    </location>
</feature>
<dbReference type="NCBIfam" id="NF004043">
    <property type="entry name" value="PRK05560.1"/>
    <property type="match status" value="1"/>
</dbReference>
<dbReference type="InterPro" id="IPR005743">
    <property type="entry name" value="GyrA"/>
</dbReference>
<dbReference type="SUPFAM" id="SSF56719">
    <property type="entry name" value="Type II DNA topoisomerase"/>
    <property type="match status" value="1"/>
</dbReference>
<keyword evidence="5 8" id="KW-0799">Topoisomerase</keyword>
<feature type="short sequence motif" description="GyrA-box" evidence="8">
    <location>
        <begin position="526"/>
        <end position="532"/>
    </location>
</feature>
<evidence type="ECO:0000256" key="1">
    <source>
        <dbReference type="ARBA" id="ARBA00000185"/>
    </source>
</evidence>
<accession>A0A380RTT1</accession>
<dbReference type="SMART" id="SM00434">
    <property type="entry name" value="TOP4c"/>
    <property type="match status" value="1"/>
</dbReference>
<dbReference type="Pfam" id="PF00521">
    <property type="entry name" value="DNA_topoisoIV"/>
    <property type="match status" value="1"/>
</dbReference>
<feature type="region of interest" description="Disordered" evidence="11">
    <location>
        <begin position="866"/>
        <end position="908"/>
    </location>
</feature>
<evidence type="ECO:0000256" key="7">
    <source>
        <dbReference type="ARBA" id="ARBA00023235"/>
    </source>
</evidence>
<comment type="similarity">
    <text evidence="2 8">Belongs to the type II topoisomerase GyrA/ParC subunit family.</text>
</comment>
<feature type="compositionally biased region" description="Low complexity" evidence="11">
    <location>
        <begin position="675"/>
        <end position="688"/>
    </location>
</feature>
<evidence type="ECO:0000313" key="13">
    <source>
        <dbReference type="EMBL" id="SUQ18950.1"/>
    </source>
</evidence>
<feature type="active site" description="O-(5'-phospho-DNA)-tyrosine intermediate" evidence="8 9">
    <location>
        <position position="124"/>
    </location>
</feature>
<dbReference type="InterPro" id="IPR013758">
    <property type="entry name" value="Topo_IIA_A/C_ab"/>
</dbReference>
<dbReference type="RefSeq" id="WP_109571756.1">
    <property type="nucleotide sequence ID" value="NZ_UHJL01000001.1"/>
</dbReference>
<dbReference type="InterPro" id="IPR006691">
    <property type="entry name" value="GyrA/parC_rep"/>
</dbReference>
<dbReference type="GO" id="GO:0003677">
    <property type="term" value="F:DNA binding"/>
    <property type="evidence" value="ECO:0007669"/>
    <property type="project" value="UniProtKB-UniRule"/>
</dbReference>
<proteinExistence type="inferred from homology"/>
<dbReference type="InterPro" id="IPR013757">
    <property type="entry name" value="Topo_IIA_A_a_sf"/>
</dbReference>
<organism evidence="13 14">
    <name type="scientific">Fibrobacter succinogenes</name>
    <name type="common">Bacteroides succinogenes</name>
    <dbReference type="NCBI Taxonomy" id="833"/>
    <lineage>
        <taxon>Bacteria</taxon>
        <taxon>Pseudomonadati</taxon>
        <taxon>Fibrobacterota</taxon>
        <taxon>Fibrobacteria</taxon>
        <taxon>Fibrobacterales</taxon>
        <taxon>Fibrobacteraceae</taxon>
        <taxon>Fibrobacter</taxon>
    </lineage>
</organism>
<dbReference type="Pfam" id="PF03989">
    <property type="entry name" value="DNA_gyraseA_C"/>
    <property type="match status" value="6"/>
</dbReference>
<dbReference type="FunFam" id="3.30.1360.40:FF:000002">
    <property type="entry name" value="DNA gyrase subunit A"/>
    <property type="match status" value="1"/>
</dbReference>
<keyword evidence="3 8" id="KW-0547">Nucleotide-binding</keyword>
<keyword evidence="4 8" id="KW-0067">ATP-binding</keyword>
<feature type="domain" description="Topo IIA-type catalytic" evidence="12">
    <location>
        <begin position="36"/>
        <end position="499"/>
    </location>
</feature>
<dbReference type="SUPFAM" id="SSF101904">
    <property type="entry name" value="GyrA/ParC C-terminal domain-like"/>
    <property type="match status" value="2"/>
</dbReference>
<dbReference type="NCBIfam" id="NF004044">
    <property type="entry name" value="PRK05561.1"/>
    <property type="match status" value="1"/>
</dbReference>
<protein>
    <recommendedName>
        <fullName evidence="8">DNA gyrase subunit A</fullName>
        <ecNumber evidence="8">5.6.2.2</ecNumber>
    </recommendedName>
</protein>
<dbReference type="InterPro" id="IPR002205">
    <property type="entry name" value="Topo_IIA_dom_A"/>
</dbReference>
<dbReference type="EC" id="5.6.2.2" evidence="8"/>
<evidence type="ECO:0000256" key="6">
    <source>
        <dbReference type="ARBA" id="ARBA00023125"/>
    </source>
</evidence>
<evidence type="ECO:0000256" key="10">
    <source>
        <dbReference type="SAM" id="Coils"/>
    </source>
</evidence>
<reference evidence="13 14" key="1">
    <citation type="submission" date="2017-08" db="EMBL/GenBank/DDBJ databases">
        <authorList>
            <person name="de Groot N.N."/>
        </authorList>
    </citation>
    <scope>NUCLEOTIDE SEQUENCE [LARGE SCALE GENOMIC DNA]</scope>
    <source>
        <strain evidence="13 14">HM2</strain>
    </source>
</reference>
<evidence type="ECO:0000259" key="12">
    <source>
        <dbReference type="PROSITE" id="PS52040"/>
    </source>
</evidence>
<dbReference type="FunFam" id="1.10.268.10:FF:000001">
    <property type="entry name" value="DNA gyrase subunit A"/>
    <property type="match status" value="1"/>
</dbReference>
<feature type="region of interest" description="Disordered" evidence="11">
    <location>
        <begin position="662"/>
        <end position="706"/>
    </location>
</feature>
<comment type="subunit">
    <text evidence="8">Heterotetramer, composed of two GyrA and two GyrB chains. In the heterotetramer, GyrA contains the active site tyrosine that forms a transient covalent intermediate with DNA, while GyrB binds cofactors and catalyzes ATP hydrolysis.</text>
</comment>
<evidence type="ECO:0000256" key="8">
    <source>
        <dbReference type="HAMAP-Rule" id="MF_01897"/>
    </source>
</evidence>
<dbReference type="NCBIfam" id="TIGR01063">
    <property type="entry name" value="gyrA"/>
    <property type="match status" value="1"/>
</dbReference>
<dbReference type="GO" id="GO:0005694">
    <property type="term" value="C:chromosome"/>
    <property type="evidence" value="ECO:0007669"/>
    <property type="project" value="InterPro"/>
</dbReference>
<dbReference type="GO" id="GO:0006265">
    <property type="term" value="P:DNA topological change"/>
    <property type="evidence" value="ECO:0007669"/>
    <property type="project" value="UniProtKB-UniRule"/>
</dbReference>
<evidence type="ECO:0000256" key="3">
    <source>
        <dbReference type="ARBA" id="ARBA00022741"/>
    </source>
</evidence>
<feature type="compositionally biased region" description="Basic and acidic residues" evidence="11">
    <location>
        <begin position="890"/>
        <end position="900"/>
    </location>
</feature>
<dbReference type="CDD" id="cd00187">
    <property type="entry name" value="TOP4c"/>
    <property type="match status" value="1"/>
</dbReference>
<dbReference type="InterPro" id="IPR013760">
    <property type="entry name" value="Topo_IIA-like_dom_sf"/>
</dbReference>
<dbReference type="Proteomes" id="UP000255423">
    <property type="component" value="Unassembled WGS sequence"/>
</dbReference>
<keyword evidence="6 8" id="KW-0238">DNA-binding</keyword>
<dbReference type="GO" id="GO:0009330">
    <property type="term" value="C:DNA topoisomerase type II (double strand cut, ATP-hydrolyzing) complex"/>
    <property type="evidence" value="ECO:0007669"/>
    <property type="project" value="TreeGrafter"/>
</dbReference>
<evidence type="ECO:0000256" key="11">
    <source>
        <dbReference type="SAM" id="MobiDB-lite"/>
    </source>
</evidence>
<evidence type="ECO:0000256" key="4">
    <source>
        <dbReference type="ARBA" id="ARBA00022840"/>
    </source>
</evidence>
<evidence type="ECO:0000256" key="5">
    <source>
        <dbReference type="ARBA" id="ARBA00023029"/>
    </source>
</evidence>
<sequence>MSEEMVPGSQFKSLVEQDMQDCYLRYSMSVIVARALPDARDGFKPVHRRVMYSMHKLGVVPNKGTVKSARIVGDVIGKYHPHGDVAVYDTLARMAQDFSLRYPLVFGQGNFGSIDGDSPAAMRYTEAKMNNLGALMLEDLEKETVDMGPNYDESLEEPLVLPSALPNMIVNGTSGIAVGMATNMAPHNLREVGAAIHALAENPDLTGEDLMEYVKGPDFPTGAIVCGRSGIREAYLTGHGRVRVRARTEIETDAKGKPRIIVTEIPYMVNKAELCKKIADLVRDKRIDGITDIRDESSRDIRIVIELRRDAVGEVVLNNLFKYTQLQTTFSIYNLALVNNLPKLLTLKDLLQVYIDHRLDVITRATQFDLKKAAARLHIIEGLRIATQNIDEVVKIIRQSKTTEIAKQSLQDRFSLDEIQSQAIVDMRLAQLVGLNIEKLEAEYNELIATVADLKDILEKRERRVAIMLQKLDAVVDKYGDERRTTIGEAIDDSDDEDLIAEEEQVITLSKEGYIRRLPIDTFKAQNRGGKGIIGAGLKDEDNVEQIFTASTHSYLLVFTNKGRVYWTKVYRLPEGARNGKGRPIVNFVALTEGEKVQAIVPVRKFGGYFCLVFATKKGIINKMDLTLFSRPRKAGVNAISLDEDDELVKVQLVGMSAEEYEASKNASDDDSAEAVENAAEAQAADGSTGSPTDASEEESGDAEEFANRSIPKDLLMIATKNGQAVTFPISCFRAMGRGTHGVKGITLAEGDEVISLLWLKAGNKILTITEKGYGKRSEPGSYRVTRRGSKGVRNLNVTDKIGAAVFVESVADDYDLIITSKDGQVIRIKAADIRLTGRNAQGVKAITLRDGDVVKDATALPSVEDIEQDSADAKETFDHVQGVEVDDDSVVKDDAEKQEIGPTETEE</sequence>
<evidence type="ECO:0000256" key="9">
    <source>
        <dbReference type="PROSITE-ProRule" id="PRU01384"/>
    </source>
</evidence>
<dbReference type="PANTHER" id="PTHR43493:SF5">
    <property type="entry name" value="DNA GYRASE SUBUNIT A, CHLOROPLASTIC_MITOCHONDRIAL"/>
    <property type="match status" value="1"/>
</dbReference>
<evidence type="ECO:0000313" key="14">
    <source>
        <dbReference type="Proteomes" id="UP000255423"/>
    </source>
</evidence>